<feature type="domain" description="LysM" evidence="4">
    <location>
        <begin position="55"/>
        <end position="99"/>
    </location>
</feature>
<dbReference type="PANTHER" id="PTHR21666">
    <property type="entry name" value="PEPTIDASE-RELATED"/>
    <property type="match status" value="1"/>
</dbReference>
<comment type="similarity">
    <text evidence="1">Belongs to the E.coli NlpD/Haemophilus LppB family.</text>
</comment>
<dbReference type="InterPro" id="IPR011055">
    <property type="entry name" value="Dup_hybrid_motif"/>
</dbReference>
<dbReference type="InterPro" id="IPR050570">
    <property type="entry name" value="Cell_wall_metabolism_enzyme"/>
</dbReference>
<name>A0ABV9QX89_9GAMM</name>
<evidence type="ECO:0000259" key="4">
    <source>
        <dbReference type="PROSITE" id="PS51782"/>
    </source>
</evidence>
<dbReference type="PANTHER" id="PTHR21666:SF263">
    <property type="entry name" value="MUREIN HYDROLASE ACTIVATOR NLPD"/>
    <property type="match status" value="1"/>
</dbReference>
<evidence type="ECO:0000313" key="6">
    <source>
        <dbReference type="Proteomes" id="UP001595886"/>
    </source>
</evidence>
<evidence type="ECO:0000256" key="3">
    <source>
        <dbReference type="SAM" id="SignalP"/>
    </source>
</evidence>
<dbReference type="RefSeq" id="WP_380021698.1">
    <property type="nucleotide sequence ID" value="NZ_JBHSHD010000010.1"/>
</dbReference>
<dbReference type="Gene3D" id="2.70.70.10">
    <property type="entry name" value="Glucose Permease (Domain IIA)"/>
    <property type="match status" value="1"/>
</dbReference>
<dbReference type="Proteomes" id="UP001595886">
    <property type="component" value="Unassembled WGS sequence"/>
</dbReference>
<feature type="signal peptide" evidence="3">
    <location>
        <begin position="1"/>
        <end position="25"/>
    </location>
</feature>
<dbReference type="EMBL" id="JBHSHD010000010">
    <property type="protein sequence ID" value="MFC4821416.1"/>
    <property type="molecule type" value="Genomic_DNA"/>
</dbReference>
<feature type="region of interest" description="Disordered" evidence="2">
    <location>
        <begin position="293"/>
        <end position="318"/>
    </location>
</feature>
<accession>A0ABV9QX89</accession>
<dbReference type="CDD" id="cd12797">
    <property type="entry name" value="M23_peptidase"/>
    <property type="match status" value="1"/>
</dbReference>
<proteinExistence type="inferred from homology"/>
<keyword evidence="6" id="KW-1185">Reference proteome</keyword>
<feature type="compositionally biased region" description="Pro residues" evidence="2">
    <location>
        <begin position="170"/>
        <end position="180"/>
    </location>
</feature>
<dbReference type="PROSITE" id="PS51257">
    <property type="entry name" value="PROKAR_LIPOPROTEIN"/>
    <property type="match status" value="1"/>
</dbReference>
<sequence length="318" mass="32634">MKSGFSIRHALWTVALAFLAGCASNGPAPVEDRSLGGSRVVSRPETRPAAQPPGGTYKVQRGDTLYSIAFRHGTDYRELAGWNGISAPYTIYVGQELRLAPKSGARAAPPPGRSPSTPVIATVTPASGKPSVPAPAPFEDVTSSASTAAPPPAAATAPAASAPAATATAAPPPVAPPPKPVEVQSAPPTATNVSGDVAWRWPADGQVVATFVAGDQTRQGVDIAGKSGDPVRAAADGSVVYSGNGLIGYGELIIVKHSPGFLSAYGYNRKRLVKEGDAVKSGQVIAEMGSSSASRDSLHFEIRKNGKPANPLDYLPRR</sequence>
<evidence type="ECO:0000256" key="2">
    <source>
        <dbReference type="SAM" id="MobiDB-lite"/>
    </source>
</evidence>
<feature type="region of interest" description="Disordered" evidence="2">
    <location>
        <begin position="102"/>
        <end position="196"/>
    </location>
</feature>
<protein>
    <submittedName>
        <fullName evidence="5">Peptidoglycan DD-metalloendopeptidase family protein</fullName>
    </submittedName>
</protein>
<comment type="caution">
    <text evidence="5">The sequence shown here is derived from an EMBL/GenBank/DDBJ whole genome shotgun (WGS) entry which is preliminary data.</text>
</comment>
<dbReference type="InterPro" id="IPR018392">
    <property type="entry name" value="LysM"/>
</dbReference>
<keyword evidence="3" id="KW-0732">Signal</keyword>
<dbReference type="SUPFAM" id="SSF51261">
    <property type="entry name" value="Duplicated hybrid motif"/>
    <property type="match status" value="1"/>
</dbReference>
<dbReference type="Pfam" id="PF01551">
    <property type="entry name" value="Peptidase_M23"/>
    <property type="match status" value="1"/>
</dbReference>
<dbReference type="InterPro" id="IPR016047">
    <property type="entry name" value="M23ase_b-sheet_dom"/>
</dbReference>
<dbReference type="PROSITE" id="PS51782">
    <property type="entry name" value="LYSM"/>
    <property type="match status" value="1"/>
</dbReference>
<gene>
    <name evidence="5" type="ORF">ACFO6Q_13870</name>
</gene>
<feature type="compositionally biased region" description="Low complexity" evidence="2">
    <location>
        <begin position="141"/>
        <end position="169"/>
    </location>
</feature>
<evidence type="ECO:0000256" key="1">
    <source>
        <dbReference type="ARBA" id="ARBA00038420"/>
    </source>
</evidence>
<dbReference type="SMART" id="SM00257">
    <property type="entry name" value="LysM"/>
    <property type="match status" value="1"/>
</dbReference>
<feature type="chain" id="PRO_5045220385" evidence="3">
    <location>
        <begin position="26"/>
        <end position="318"/>
    </location>
</feature>
<feature type="region of interest" description="Disordered" evidence="2">
    <location>
        <begin position="29"/>
        <end position="54"/>
    </location>
</feature>
<dbReference type="Gene3D" id="3.10.350.10">
    <property type="entry name" value="LysM domain"/>
    <property type="match status" value="1"/>
</dbReference>
<reference evidence="6" key="1">
    <citation type="journal article" date="2019" name="Int. J. Syst. Evol. Microbiol.">
        <title>The Global Catalogue of Microorganisms (GCM) 10K type strain sequencing project: providing services to taxonomists for standard genome sequencing and annotation.</title>
        <authorList>
            <consortium name="The Broad Institute Genomics Platform"/>
            <consortium name="The Broad Institute Genome Sequencing Center for Infectious Disease"/>
            <person name="Wu L."/>
            <person name="Ma J."/>
        </authorList>
    </citation>
    <scope>NUCLEOTIDE SEQUENCE [LARGE SCALE GENOMIC DNA]</scope>
    <source>
        <strain evidence="6">CCUG 30340</strain>
    </source>
</reference>
<dbReference type="Pfam" id="PF01476">
    <property type="entry name" value="LysM"/>
    <property type="match status" value="1"/>
</dbReference>
<organism evidence="5 6">
    <name type="scientific">Dokdonella ginsengisoli</name>
    <dbReference type="NCBI Taxonomy" id="363846"/>
    <lineage>
        <taxon>Bacteria</taxon>
        <taxon>Pseudomonadati</taxon>
        <taxon>Pseudomonadota</taxon>
        <taxon>Gammaproteobacteria</taxon>
        <taxon>Lysobacterales</taxon>
        <taxon>Rhodanobacteraceae</taxon>
        <taxon>Dokdonella</taxon>
    </lineage>
</organism>
<dbReference type="InterPro" id="IPR036779">
    <property type="entry name" value="LysM_dom_sf"/>
</dbReference>
<evidence type="ECO:0000313" key="5">
    <source>
        <dbReference type="EMBL" id="MFC4821416.1"/>
    </source>
</evidence>
<dbReference type="CDD" id="cd00118">
    <property type="entry name" value="LysM"/>
    <property type="match status" value="1"/>
</dbReference>